<keyword evidence="13" id="KW-1185">Reference proteome</keyword>
<feature type="binding site" evidence="7">
    <location>
        <position position="387"/>
    </location>
    <ligand>
        <name>meso-2,6-diaminopimelate</name>
        <dbReference type="ChEBI" id="CHEBI:57791"/>
    </ligand>
</feature>
<dbReference type="HAMAP" id="MF_00208">
    <property type="entry name" value="MurE"/>
    <property type="match status" value="1"/>
</dbReference>
<dbReference type="RefSeq" id="WP_189461180.1">
    <property type="nucleotide sequence ID" value="NZ_BMYO01000006.1"/>
</dbReference>
<organism evidence="12 13">
    <name type="scientific">Jeongeupia chitinilytica</name>
    <dbReference type="NCBI Taxonomy" id="1041641"/>
    <lineage>
        <taxon>Bacteria</taxon>
        <taxon>Pseudomonadati</taxon>
        <taxon>Pseudomonadota</taxon>
        <taxon>Betaproteobacteria</taxon>
        <taxon>Neisseriales</taxon>
        <taxon>Chitinibacteraceae</taxon>
        <taxon>Jeongeupia</taxon>
    </lineage>
</organism>
<dbReference type="InterPro" id="IPR005761">
    <property type="entry name" value="UDP-N-AcMur-Glu-dNH2Pim_ligase"/>
</dbReference>
<comment type="caution">
    <text evidence="7">Lacks conserved residue(s) required for the propagation of feature annotation.</text>
</comment>
<dbReference type="InterPro" id="IPR013221">
    <property type="entry name" value="Mur_ligase_cen"/>
</dbReference>
<dbReference type="NCBIfam" id="NF001124">
    <property type="entry name" value="PRK00139.1-2"/>
    <property type="match status" value="1"/>
</dbReference>
<keyword evidence="7" id="KW-0547">Nucleotide-binding</keyword>
<comment type="pathway">
    <text evidence="7 8">Cell wall biogenesis; peptidoglycan biosynthesis.</text>
</comment>
<feature type="binding site" evidence="7">
    <location>
        <position position="192"/>
    </location>
    <ligand>
        <name>UDP-N-acetyl-alpha-D-muramoyl-L-alanyl-D-glutamate</name>
        <dbReference type="ChEBI" id="CHEBI:83900"/>
    </ligand>
</feature>
<accession>A0ABQ3H251</accession>
<dbReference type="InterPro" id="IPR004101">
    <property type="entry name" value="Mur_ligase_C"/>
</dbReference>
<dbReference type="Gene3D" id="3.40.1390.10">
    <property type="entry name" value="MurE/MurF, N-terminal domain"/>
    <property type="match status" value="1"/>
</dbReference>
<feature type="binding site" evidence="7">
    <location>
        <position position="471"/>
    </location>
    <ligand>
        <name>meso-2,6-diaminopimelate</name>
        <dbReference type="ChEBI" id="CHEBI:57791"/>
    </ligand>
</feature>
<feature type="binding site" evidence="7">
    <location>
        <begin position="159"/>
        <end position="160"/>
    </location>
    <ligand>
        <name>UDP-N-acetyl-alpha-D-muramoyl-L-alanyl-D-glutamate</name>
        <dbReference type="ChEBI" id="CHEBI:83900"/>
    </ligand>
</feature>
<dbReference type="Proteomes" id="UP000604737">
    <property type="component" value="Unassembled WGS sequence"/>
</dbReference>
<dbReference type="SUPFAM" id="SSF53623">
    <property type="entry name" value="MurD-like peptide ligases, catalytic domain"/>
    <property type="match status" value="1"/>
</dbReference>
<evidence type="ECO:0000259" key="11">
    <source>
        <dbReference type="Pfam" id="PF08245"/>
    </source>
</evidence>
<comment type="catalytic activity">
    <reaction evidence="7">
        <text>UDP-N-acetyl-alpha-D-muramoyl-L-alanyl-D-glutamate + meso-2,6-diaminopimelate + ATP = UDP-N-acetyl-alpha-D-muramoyl-L-alanyl-gamma-D-glutamyl-meso-2,6-diaminopimelate + ADP + phosphate + H(+)</text>
        <dbReference type="Rhea" id="RHEA:23676"/>
        <dbReference type="ChEBI" id="CHEBI:15378"/>
        <dbReference type="ChEBI" id="CHEBI:30616"/>
        <dbReference type="ChEBI" id="CHEBI:43474"/>
        <dbReference type="ChEBI" id="CHEBI:57791"/>
        <dbReference type="ChEBI" id="CHEBI:83900"/>
        <dbReference type="ChEBI" id="CHEBI:83905"/>
        <dbReference type="ChEBI" id="CHEBI:456216"/>
        <dbReference type="EC" id="6.3.2.13"/>
    </reaction>
</comment>
<keyword evidence="7" id="KW-0963">Cytoplasm</keyword>
<dbReference type="InterPro" id="IPR035911">
    <property type="entry name" value="MurE/MurF_N"/>
</dbReference>
<evidence type="ECO:0000256" key="1">
    <source>
        <dbReference type="ARBA" id="ARBA00005898"/>
    </source>
</evidence>
<dbReference type="Gene3D" id="3.40.1190.10">
    <property type="entry name" value="Mur-like, catalytic domain"/>
    <property type="match status" value="1"/>
</dbReference>
<evidence type="ECO:0000256" key="5">
    <source>
        <dbReference type="ARBA" id="ARBA00023306"/>
    </source>
</evidence>
<comment type="caution">
    <text evidence="12">The sequence shown here is derived from an EMBL/GenBank/DDBJ whole genome shotgun (WGS) entry which is preliminary data.</text>
</comment>
<keyword evidence="7" id="KW-0460">Magnesium</keyword>
<keyword evidence="5 7" id="KW-0131">Cell cycle</keyword>
<feature type="binding site" evidence="7">
    <location>
        <position position="194"/>
    </location>
    <ligand>
        <name>UDP-N-acetyl-alpha-D-muramoyl-L-alanyl-D-glutamate</name>
        <dbReference type="ChEBI" id="CHEBI:83900"/>
    </ligand>
</feature>
<comment type="cofactor">
    <cofactor evidence="7">
        <name>Mg(2+)</name>
        <dbReference type="ChEBI" id="CHEBI:18420"/>
    </cofactor>
</comment>
<dbReference type="Pfam" id="PF02875">
    <property type="entry name" value="Mur_ligase_C"/>
    <property type="match status" value="1"/>
</dbReference>
<feature type="modified residue" description="N6-carboxylysine" evidence="7">
    <location>
        <position position="226"/>
    </location>
</feature>
<evidence type="ECO:0000313" key="12">
    <source>
        <dbReference type="EMBL" id="GHD64807.1"/>
    </source>
</evidence>
<feature type="binding site" evidence="7">
    <location>
        <position position="186"/>
    </location>
    <ligand>
        <name>UDP-N-acetyl-alpha-D-muramoyl-L-alanyl-D-glutamate</name>
        <dbReference type="ChEBI" id="CHEBI:83900"/>
    </ligand>
</feature>
<keyword evidence="7 12" id="KW-0436">Ligase</keyword>
<keyword evidence="7" id="KW-0067">ATP-binding</keyword>
<dbReference type="GO" id="GO:0016874">
    <property type="term" value="F:ligase activity"/>
    <property type="evidence" value="ECO:0007669"/>
    <property type="project" value="UniProtKB-KW"/>
</dbReference>
<feature type="domain" description="Mur ligase C-terminal" evidence="10">
    <location>
        <begin position="336"/>
        <end position="469"/>
    </location>
</feature>
<comment type="function">
    <text evidence="7">Catalyzes the addition of meso-diaminopimelic acid to the nucleotide precursor UDP-N-acetylmuramoyl-L-alanyl-D-glutamate (UMAG) in the biosynthesis of bacterial cell-wall peptidoglycan.</text>
</comment>
<proteinExistence type="inferred from homology"/>
<feature type="binding site" evidence="7">
    <location>
        <begin position="411"/>
        <end position="414"/>
    </location>
    <ligand>
        <name>meso-2,6-diaminopimelate</name>
        <dbReference type="ChEBI" id="CHEBI:57791"/>
    </ligand>
</feature>
<dbReference type="Pfam" id="PF08245">
    <property type="entry name" value="Mur_ligase_M"/>
    <property type="match status" value="1"/>
</dbReference>
<protein>
    <recommendedName>
        <fullName evidence="7">UDP-N-acetylmuramoyl-L-alanyl-D-glutamate--2,6-diaminopimelate ligase</fullName>
        <ecNumber evidence="7">6.3.2.13</ecNumber>
    </recommendedName>
    <alternativeName>
        <fullName evidence="7">Meso-A2pm-adding enzyme</fullName>
    </alternativeName>
    <alternativeName>
        <fullName evidence="7">Meso-diaminopimelate-adding enzyme</fullName>
    </alternativeName>
    <alternativeName>
        <fullName evidence="7">UDP-MurNAc-L-Ala-D-Glu:meso-diaminopimelate ligase</fullName>
    </alternativeName>
    <alternativeName>
        <fullName evidence="7">UDP-MurNAc-tripeptide synthetase</fullName>
    </alternativeName>
    <alternativeName>
        <fullName evidence="7">UDP-N-acetylmuramyl-tripeptide synthetase</fullName>
    </alternativeName>
</protein>
<comment type="subcellular location">
    <subcellularLocation>
        <location evidence="7 8">Cytoplasm</location>
    </subcellularLocation>
</comment>
<comment type="PTM">
    <text evidence="7">Carboxylation is probably crucial for Mg(2+) binding and, consequently, for the gamma-phosphate positioning of ATP.</text>
</comment>
<keyword evidence="6 7" id="KW-0961">Cell wall biogenesis/degradation</keyword>
<dbReference type="NCBIfam" id="TIGR01085">
    <property type="entry name" value="murE"/>
    <property type="match status" value="1"/>
</dbReference>
<evidence type="ECO:0000256" key="8">
    <source>
        <dbReference type="RuleBase" id="RU004135"/>
    </source>
</evidence>
<evidence type="ECO:0000256" key="3">
    <source>
        <dbReference type="ARBA" id="ARBA00022960"/>
    </source>
</evidence>
<dbReference type="EMBL" id="BMYO01000006">
    <property type="protein sequence ID" value="GHD64807.1"/>
    <property type="molecule type" value="Genomic_DNA"/>
</dbReference>
<feature type="domain" description="Mur ligase central" evidence="11">
    <location>
        <begin position="115"/>
        <end position="313"/>
    </location>
</feature>
<reference evidence="13" key="1">
    <citation type="journal article" date="2019" name="Int. J. Syst. Evol. Microbiol.">
        <title>The Global Catalogue of Microorganisms (GCM) 10K type strain sequencing project: providing services to taxonomists for standard genome sequencing and annotation.</title>
        <authorList>
            <consortium name="The Broad Institute Genomics Platform"/>
            <consortium name="The Broad Institute Genome Sequencing Center for Infectious Disease"/>
            <person name="Wu L."/>
            <person name="Ma J."/>
        </authorList>
    </citation>
    <scope>NUCLEOTIDE SEQUENCE [LARGE SCALE GENOMIC DNA]</scope>
    <source>
        <strain evidence="13">KCTC 23701</strain>
    </source>
</reference>
<feature type="short sequence motif" description="Meso-diaminopimelate recognition motif" evidence="7">
    <location>
        <begin position="411"/>
        <end position="414"/>
    </location>
</feature>
<evidence type="ECO:0000256" key="2">
    <source>
        <dbReference type="ARBA" id="ARBA00022618"/>
    </source>
</evidence>
<dbReference type="Gene3D" id="3.90.190.20">
    <property type="entry name" value="Mur ligase, C-terminal domain"/>
    <property type="match status" value="1"/>
</dbReference>
<evidence type="ECO:0000256" key="6">
    <source>
        <dbReference type="ARBA" id="ARBA00023316"/>
    </source>
</evidence>
<evidence type="ECO:0000259" key="9">
    <source>
        <dbReference type="Pfam" id="PF01225"/>
    </source>
</evidence>
<feature type="binding site" evidence="7">
    <location>
        <position position="467"/>
    </location>
    <ligand>
        <name>meso-2,6-diaminopimelate</name>
        <dbReference type="ChEBI" id="CHEBI:57791"/>
    </ligand>
</feature>
<keyword evidence="3 7" id="KW-0133">Cell shape</keyword>
<dbReference type="InterPro" id="IPR036565">
    <property type="entry name" value="Mur-like_cat_sf"/>
</dbReference>
<dbReference type="Pfam" id="PF01225">
    <property type="entry name" value="Mur_ligase"/>
    <property type="match status" value="1"/>
</dbReference>
<sequence length="498" mass="52349">MGPISWALPALDFAAIDALAAGREVVADSRKVRPGDVFLAFQGEYADGRRYIDAAIAAGAGAVLWESDDTDGDGFVWQPQWTVPNLGVPQLRAQAGIVASHLLGHPSAAQTVVGITGTNGKTSIANWLGQAFTRLGFPTGVLGTLGNGVYPALESSTHTTLDPVALQHWLARFRDAGAAHVAMEVSSHGLAQARAHGVAFDIAVFTNLTRDHLDYHGTLEAYGAEKAKLFVWQGLKAAVINADDAFGRTLLATTTAPRVLSYGIDAGDIRATRIEATLDGLVLDVVTPAGGATIRSSLVGRFNAYNLLACLGVLLAADVALVQAVAALEAIESAPGRMQRLGGVRQPLVVVDYAHTPDALDKALTTLREAMPARSRLYCVFGCGGDRDRGKRPLMGEIACRLADATVITSDNPRSEPPQQIIDDIVAGVAGVDGSGLANYSIESDRTRAITATIDLAGAGDVVLIAGKGHETYQEIRGVRHHFDDVEVARAALTRKAS</sequence>
<dbReference type="SUPFAM" id="SSF63418">
    <property type="entry name" value="MurE/MurF N-terminal domain"/>
    <property type="match status" value="1"/>
</dbReference>
<feature type="binding site" evidence="7">
    <location>
        <position position="29"/>
    </location>
    <ligand>
        <name>UDP-N-acetyl-alpha-D-muramoyl-L-alanyl-D-glutamate</name>
        <dbReference type="ChEBI" id="CHEBI:83900"/>
    </ligand>
</feature>
<dbReference type="PANTHER" id="PTHR23135">
    <property type="entry name" value="MUR LIGASE FAMILY MEMBER"/>
    <property type="match status" value="1"/>
</dbReference>
<feature type="binding site" evidence="7">
    <location>
        <begin position="117"/>
        <end position="123"/>
    </location>
    <ligand>
        <name>ATP</name>
        <dbReference type="ChEBI" id="CHEBI:30616"/>
    </ligand>
</feature>
<comment type="similarity">
    <text evidence="1 7">Belongs to the MurCDEF family. MurE subfamily.</text>
</comment>
<keyword evidence="2 7" id="KW-0132">Cell division</keyword>
<feature type="domain" description="Mur ligase N-terminal catalytic" evidence="9">
    <location>
        <begin position="25"/>
        <end position="69"/>
    </location>
</feature>
<dbReference type="EC" id="6.3.2.13" evidence="7"/>
<evidence type="ECO:0000259" key="10">
    <source>
        <dbReference type="Pfam" id="PF02875"/>
    </source>
</evidence>
<evidence type="ECO:0000313" key="13">
    <source>
        <dbReference type="Proteomes" id="UP000604737"/>
    </source>
</evidence>
<dbReference type="InterPro" id="IPR036615">
    <property type="entry name" value="Mur_ligase_C_dom_sf"/>
</dbReference>
<dbReference type="PANTHER" id="PTHR23135:SF4">
    <property type="entry name" value="UDP-N-ACETYLMURAMOYL-L-ALANYL-D-GLUTAMATE--2,6-DIAMINOPIMELATE LIGASE MURE HOMOLOG, CHLOROPLASTIC"/>
    <property type="match status" value="1"/>
</dbReference>
<dbReference type="NCBIfam" id="NF001126">
    <property type="entry name" value="PRK00139.1-4"/>
    <property type="match status" value="1"/>
</dbReference>
<dbReference type="SUPFAM" id="SSF53244">
    <property type="entry name" value="MurD-like peptide ligases, peptide-binding domain"/>
    <property type="match status" value="1"/>
</dbReference>
<evidence type="ECO:0000256" key="7">
    <source>
        <dbReference type="HAMAP-Rule" id="MF_00208"/>
    </source>
</evidence>
<gene>
    <name evidence="7 12" type="primary">murE</name>
    <name evidence="12" type="ORF">GCM10007350_24570</name>
</gene>
<dbReference type="InterPro" id="IPR000713">
    <property type="entry name" value="Mur_ligase_N"/>
</dbReference>
<keyword evidence="4 7" id="KW-0573">Peptidoglycan synthesis</keyword>
<name>A0ABQ3H251_9NEIS</name>
<evidence type="ECO:0000256" key="4">
    <source>
        <dbReference type="ARBA" id="ARBA00022984"/>
    </source>
</evidence>